<evidence type="ECO:0000256" key="2">
    <source>
        <dbReference type="ARBA" id="ARBA00004749"/>
    </source>
</evidence>
<dbReference type="Gene3D" id="3.50.50.60">
    <property type="entry name" value="FAD/NAD(P)-binding domain"/>
    <property type="match status" value="2"/>
</dbReference>
<evidence type="ECO:0000259" key="8">
    <source>
        <dbReference type="Pfam" id="PF01494"/>
    </source>
</evidence>
<dbReference type="NCBIfam" id="TIGR01988">
    <property type="entry name" value="Ubi-OHases"/>
    <property type="match status" value="1"/>
</dbReference>
<gene>
    <name evidence="9" type="ORF">QO016_002194</name>
</gene>
<evidence type="ECO:0000313" key="10">
    <source>
        <dbReference type="Proteomes" id="UP001236369"/>
    </source>
</evidence>
<evidence type="ECO:0000313" key="9">
    <source>
        <dbReference type="EMBL" id="MDQ0442697.1"/>
    </source>
</evidence>
<dbReference type="Proteomes" id="UP001236369">
    <property type="component" value="Unassembled WGS sequence"/>
</dbReference>
<proteinExistence type="inferred from homology"/>
<dbReference type="EMBL" id="JAUSVV010000004">
    <property type="protein sequence ID" value="MDQ0442697.1"/>
    <property type="molecule type" value="Genomic_DNA"/>
</dbReference>
<dbReference type="RefSeq" id="WP_238247959.1">
    <property type="nucleotide sequence ID" value="NZ_BPQX01000014.1"/>
</dbReference>
<dbReference type="SUPFAM" id="SSF51905">
    <property type="entry name" value="FAD/NAD(P)-binding domain"/>
    <property type="match status" value="1"/>
</dbReference>
<evidence type="ECO:0000256" key="3">
    <source>
        <dbReference type="ARBA" id="ARBA00005349"/>
    </source>
</evidence>
<dbReference type="PANTHER" id="PTHR43876">
    <property type="entry name" value="UBIQUINONE BIOSYNTHESIS MONOOXYGENASE COQ6, MITOCHONDRIAL"/>
    <property type="match status" value="1"/>
</dbReference>
<evidence type="ECO:0000256" key="7">
    <source>
        <dbReference type="ARBA" id="ARBA00023033"/>
    </source>
</evidence>
<dbReference type="PRINTS" id="PR00420">
    <property type="entry name" value="RNGMNOXGNASE"/>
</dbReference>
<keyword evidence="7" id="KW-0503">Monooxygenase</keyword>
<name>A0ABU0HK56_9HYPH</name>
<dbReference type="InterPro" id="IPR036188">
    <property type="entry name" value="FAD/NAD-bd_sf"/>
</dbReference>
<comment type="pathway">
    <text evidence="2">Cofactor biosynthesis; ubiquinone biosynthesis.</text>
</comment>
<reference evidence="9 10" key="1">
    <citation type="submission" date="2023-07" db="EMBL/GenBank/DDBJ databases">
        <title>Genomic Encyclopedia of Type Strains, Phase IV (KMG-IV): sequencing the most valuable type-strain genomes for metagenomic binning, comparative biology and taxonomic classification.</title>
        <authorList>
            <person name="Goeker M."/>
        </authorList>
    </citation>
    <scope>NUCLEOTIDE SEQUENCE [LARGE SCALE GENOMIC DNA]</scope>
    <source>
        <strain evidence="9 10">DSM 19562</strain>
    </source>
</reference>
<dbReference type="InterPro" id="IPR051205">
    <property type="entry name" value="UbiH/COQ6_monooxygenase"/>
</dbReference>
<sequence length="408" mass="42417">MQGSTTGSTTPFEVAVVGAGAAGLASALGSAQAGIPTALVGRHAPVADGRTVALLDGSVRFLQALGAWDEVGERASPLCTLQIIDDTGSLFRPPPARFHSAEIGLDAFGWNVESAHLVAALRRCARSQPNLTLIESDATGAEPGEANSRITLADGGVVEARLVVGADGGRSPLRAASGVPVREWNYPQAAITTILAHDKSHDDVSTEFHTRSGPFTLVPMSGGFRSSLVWVAGKAPAERLAALDDAALAEAVERQARGMLGRMRIDGPRGLVPLRGLLASTPVAARLALVGEAAHVFPPIGAQGLNLGLRDAACIRDAVVRAHRDGRDPGGRAVLAAYAAGRRIDAAARTAAVDVLNRSLLTDLLPLDLARGLGLLAMTHLGPLRRIVMREGVLPRFGAPELMRVKRA</sequence>
<dbReference type="Pfam" id="PF01494">
    <property type="entry name" value="FAD_binding_3"/>
    <property type="match status" value="1"/>
</dbReference>
<dbReference type="InterPro" id="IPR010971">
    <property type="entry name" value="UbiH/COQ6"/>
</dbReference>
<accession>A0ABU0HK56</accession>
<dbReference type="EC" id="1.14.13.-" evidence="9"/>
<dbReference type="InterPro" id="IPR002938">
    <property type="entry name" value="FAD-bd"/>
</dbReference>
<comment type="similarity">
    <text evidence="3">Belongs to the UbiH/COQ6 family.</text>
</comment>
<evidence type="ECO:0000256" key="5">
    <source>
        <dbReference type="ARBA" id="ARBA00022827"/>
    </source>
</evidence>
<comment type="cofactor">
    <cofactor evidence="1">
        <name>FAD</name>
        <dbReference type="ChEBI" id="CHEBI:57692"/>
    </cofactor>
</comment>
<keyword evidence="10" id="KW-1185">Reference proteome</keyword>
<evidence type="ECO:0000256" key="4">
    <source>
        <dbReference type="ARBA" id="ARBA00022630"/>
    </source>
</evidence>
<dbReference type="PANTHER" id="PTHR43876:SF7">
    <property type="entry name" value="UBIQUINONE BIOSYNTHESIS MONOOXYGENASE COQ6, MITOCHONDRIAL"/>
    <property type="match status" value="1"/>
</dbReference>
<evidence type="ECO:0000256" key="1">
    <source>
        <dbReference type="ARBA" id="ARBA00001974"/>
    </source>
</evidence>
<evidence type="ECO:0000256" key="6">
    <source>
        <dbReference type="ARBA" id="ARBA00023002"/>
    </source>
</evidence>
<dbReference type="GO" id="GO:0016491">
    <property type="term" value="F:oxidoreductase activity"/>
    <property type="evidence" value="ECO:0007669"/>
    <property type="project" value="UniProtKB-KW"/>
</dbReference>
<keyword evidence="4" id="KW-0285">Flavoprotein</keyword>
<protein>
    <submittedName>
        <fullName evidence="9">2-octaprenyl-6-methoxyphenol hydroxylase</fullName>
        <ecNumber evidence="9">1.14.13.-</ecNumber>
    </submittedName>
</protein>
<organism evidence="9 10">
    <name type="scientific">Methylobacterium persicinum</name>
    <dbReference type="NCBI Taxonomy" id="374426"/>
    <lineage>
        <taxon>Bacteria</taxon>
        <taxon>Pseudomonadati</taxon>
        <taxon>Pseudomonadota</taxon>
        <taxon>Alphaproteobacteria</taxon>
        <taxon>Hyphomicrobiales</taxon>
        <taxon>Methylobacteriaceae</taxon>
        <taxon>Methylobacterium</taxon>
    </lineage>
</organism>
<comment type="caution">
    <text evidence="9">The sequence shown here is derived from an EMBL/GenBank/DDBJ whole genome shotgun (WGS) entry which is preliminary data.</text>
</comment>
<feature type="domain" description="FAD-binding" evidence="8">
    <location>
        <begin position="13"/>
        <end position="324"/>
    </location>
</feature>
<keyword evidence="5" id="KW-0274">FAD</keyword>
<keyword evidence="6 9" id="KW-0560">Oxidoreductase</keyword>